<dbReference type="InterPro" id="IPR050107">
    <property type="entry name" value="ABC_carbohydrate_import_ATPase"/>
</dbReference>
<dbReference type="InterPro" id="IPR003439">
    <property type="entry name" value="ABC_transporter-like_ATP-bd"/>
</dbReference>
<dbReference type="EMBL" id="CP067089">
    <property type="protein sequence ID" value="QQO09087.1"/>
    <property type="molecule type" value="Genomic_DNA"/>
</dbReference>
<dbReference type="PANTHER" id="PTHR43790">
    <property type="entry name" value="CARBOHYDRATE TRANSPORT ATP-BINDING PROTEIN MG119-RELATED"/>
    <property type="match status" value="1"/>
</dbReference>
<protein>
    <submittedName>
        <fullName evidence="6">Sugar ABC transporter ATP-binding protein</fullName>
    </submittedName>
</protein>
<name>A0A7T7XMM9_9SPIR</name>
<keyword evidence="7" id="KW-1185">Reference proteome</keyword>
<dbReference type="InterPro" id="IPR003593">
    <property type="entry name" value="AAA+_ATPase"/>
</dbReference>
<keyword evidence="3" id="KW-0547">Nucleotide-binding</keyword>
<dbReference type="GO" id="GO:0016887">
    <property type="term" value="F:ATP hydrolysis activity"/>
    <property type="evidence" value="ECO:0007669"/>
    <property type="project" value="InterPro"/>
</dbReference>
<dbReference type="SUPFAM" id="SSF52540">
    <property type="entry name" value="P-loop containing nucleoside triphosphate hydrolases"/>
    <property type="match status" value="2"/>
</dbReference>
<evidence type="ECO:0000256" key="1">
    <source>
        <dbReference type="ARBA" id="ARBA00022448"/>
    </source>
</evidence>
<dbReference type="RefSeq" id="WP_215626392.1">
    <property type="nucleotide sequence ID" value="NZ_CP067089.2"/>
</dbReference>
<evidence type="ECO:0000313" key="7">
    <source>
        <dbReference type="Proteomes" id="UP000595917"/>
    </source>
</evidence>
<proteinExistence type="predicted"/>
<sequence>MNSQPLLKLRNLNKTYPGVHALADFSLDLHKGEIHGLLGQNGAGKSTLVKMISGVEIPDSGEIIIDGVKASIHNPRDSQKAGIFTIFQELSLIPALSVAENIFLESLPRNKMGIISWKTMNKRAREIMSWLGFSLDVTVPISSLSMAQKQCVELGKALHHKAKIVLLDEPTAALPKPDVEKFFSVLKTLSAEQDITFIFISHRLDEMLQLCGKATVLRDGKKIDTYPLQGVDEKFLVKAMIGQDLQTSLMESTLEGKAVRLGKGGTDEVVLSAENIGNGANISNINFELHKGEILGITGLVGSGQNELALMLFDGKALKEGRVCIHNQEVKIKSPQDAVRYGLGLLPEERKLQGLVLPLSITHNMSLASLKAFSRASVMNRVKEAKVVGNMARQVKLKCSNNYLQPVAALSGGNQQKVVFAKWLVSNCNILIFAEPTRGVDVGAKEEIYQLIRQYAEAGNSVILITSEISEAIMCDEVLIMHQGVIKGKISHDDIESEDSILNLFQ</sequence>
<reference evidence="6" key="1">
    <citation type="submission" date="2021-01" db="EMBL/GenBank/DDBJ databases">
        <title>Description of Breznakiella homolactica.</title>
        <authorList>
            <person name="Song Y."/>
            <person name="Brune A."/>
        </authorList>
    </citation>
    <scope>NUCLEOTIDE SEQUENCE</scope>
    <source>
        <strain evidence="6">RmG30</strain>
    </source>
</reference>
<keyword evidence="4 6" id="KW-0067">ATP-binding</keyword>
<evidence type="ECO:0000256" key="3">
    <source>
        <dbReference type="ARBA" id="ARBA00022741"/>
    </source>
</evidence>
<dbReference type="Pfam" id="PF00005">
    <property type="entry name" value="ABC_tran"/>
    <property type="match status" value="2"/>
</dbReference>
<dbReference type="SMART" id="SM00382">
    <property type="entry name" value="AAA"/>
    <property type="match status" value="2"/>
</dbReference>
<accession>A0A7T7XMM9</accession>
<dbReference type="PROSITE" id="PS00211">
    <property type="entry name" value="ABC_TRANSPORTER_1"/>
    <property type="match status" value="1"/>
</dbReference>
<feature type="domain" description="ABC transporter" evidence="5">
    <location>
        <begin position="264"/>
        <end position="504"/>
    </location>
</feature>
<evidence type="ECO:0000313" key="6">
    <source>
        <dbReference type="EMBL" id="QQO09087.1"/>
    </source>
</evidence>
<dbReference type="Proteomes" id="UP000595917">
    <property type="component" value="Chromosome"/>
</dbReference>
<dbReference type="InterPro" id="IPR027417">
    <property type="entry name" value="P-loop_NTPase"/>
</dbReference>
<dbReference type="CDD" id="cd03215">
    <property type="entry name" value="ABC_Carb_Monos_II"/>
    <property type="match status" value="1"/>
</dbReference>
<evidence type="ECO:0000256" key="2">
    <source>
        <dbReference type="ARBA" id="ARBA00022737"/>
    </source>
</evidence>
<dbReference type="Gene3D" id="3.40.50.300">
    <property type="entry name" value="P-loop containing nucleotide triphosphate hydrolases"/>
    <property type="match status" value="2"/>
</dbReference>
<dbReference type="KEGG" id="bhc:JFL75_19485"/>
<dbReference type="InterPro" id="IPR017871">
    <property type="entry name" value="ABC_transporter-like_CS"/>
</dbReference>
<evidence type="ECO:0000256" key="4">
    <source>
        <dbReference type="ARBA" id="ARBA00022840"/>
    </source>
</evidence>
<keyword evidence="1" id="KW-0813">Transport</keyword>
<gene>
    <name evidence="6" type="ORF">JFL75_19485</name>
</gene>
<dbReference type="PANTHER" id="PTHR43790:SF9">
    <property type="entry name" value="GALACTOFURANOSE TRANSPORTER ATP-BINDING PROTEIN YTFR"/>
    <property type="match status" value="1"/>
</dbReference>
<dbReference type="PROSITE" id="PS50893">
    <property type="entry name" value="ABC_TRANSPORTER_2"/>
    <property type="match status" value="2"/>
</dbReference>
<dbReference type="AlphaFoldDB" id="A0A7T7XMM9"/>
<organism evidence="6 7">
    <name type="scientific">Breznakiella homolactica</name>
    <dbReference type="NCBI Taxonomy" id="2798577"/>
    <lineage>
        <taxon>Bacteria</taxon>
        <taxon>Pseudomonadati</taxon>
        <taxon>Spirochaetota</taxon>
        <taxon>Spirochaetia</taxon>
        <taxon>Spirochaetales</taxon>
        <taxon>Breznakiellaceae</taxon>
        <taxon>Breznakiella</taxon>
    </lineage>
</organism>
<keyword evidence="2" id="KW-0677">Repeat</keyword>
<dbReference type="GO" id="GO:0005524">
    <property type="term" value="F:ATP binding"/>
    <property type="evidence" value="ECO:0007669"/>
    <property type="project" value="UniProtKB-KW"/>
</dbReference>
<feature type="domain" description="ABC transporter" evidence="5">
    <location>
        <begin position="7"/>
        <end position="244"/>
    </location>
</feature>
<dbReference type="CDD" id="cd03216">
    <property type="entry name" value="ABC_Carb_Monos_I"/>
    <property type="match status" value="1"/>
</dbReference>
<evidence type="ECO:0000259" key="5">
    <source>
        <dbReference type="PROSITE" id="PS50893"/>
    </source>
</evidence>